<evidence type="ECO:0000256" key="4">
    <source>
        <dbReference type="PROSITE-ProRule" id="PRU00335"/>
    </source>
</evidence>
<keyword evidence="3" id="KW-0804">Transcription</keyword>
<organism evidence="6 7">
    <name type="scientific">Nocardia macrotermitis</name>
    <dbReference type="NCBI Taxonomy" id="2585198"/>
    <lineage>
        <taxon>Bacteria</taxon>
        <taxon>Bacillati</taxon>
        <taxon>Actinomycetota</taxon>
        <taxon>Actinomycetes</taxon>
        <taxon>Mycobacteriales</taxon>
        <taxon>Nocardiaceae</taxon>
        <taxon>Nocardia</taxon>
    </lineage>
</organism>
<dbReference type="GO" id="GO:0003700">
    <property type="term" value="F:DNA-binding transcription factor activity"/>
    <property type="evidence" value="ECO:0007669"/>
    <property type="project" value="TreeGrafter"/>
</dbReference>
<evidence type="ECO:0000313" key="7">
    <source>
        <dbReference type="Proteomes" id="UP000438448"/>
    </source>
</evidence>
<dbReference type="GO" id="GO:0000976">
    <property type="term" value="F:transcription cis-regulatory region binding"/>
    <property type="evidence" value="ECO:0007669"/>
    <property type="project" value="TreeGrafter"/>
</dbReference>
<evidence type="ECO:0000313" key="6">
    <source>
        <dbReference type="EMBL" id="MQY22038.1"/>
    </source>
</evidence>
<dbReference type="PANTHER" id="PTHR30055">
    <property type="entry name" value="HTH-TYPE TRANSCRIPTIONAL REGULATOR RUTR"/>
    <property type="match status" value="1"/>
</dbReference>
<dbReference type="InterPro" id="IPR001647">
    <property type="entry name" value="HTH_TetR"/>
</dbReference>
<dbReference type="Pfam" id="PF00440">
    <property type="entry name" value="TetR_N"/>
    <property type="match status" value="1"/>
</dbReference>
<dbReference type="Proteomes" id="UP000438448">
    <property type="component" value="Unassembled WGS sequence"/>
</dbReference>
<gene>
    <name evidence="6" type="ORF">NRB20_51510</name>
</gene>
<dbReference type="PROSITE" id="PS50977">
    <property type="entry name" value="HTH_TETR_2"/>
    <property type="match status" value="1"/>
</dbReference>
<reference evidence="6 7" key="1">
    <citation type="submission" date="2019-10" db="EMBL/GenBank/DDBJ databases">
        <title>Nocardia macrotermitis sp. nov. and Nocardia aurantia sp. nov., isolated from the gut of fungus growing-termite Macrotermes natalensis.</title>
        <authorList>
            <person name="Benndorf R."/>
            <person name="Schwitalla J."/>
            <person name="Martin K."/>
            <person name="De Beer W."/>
            <person name="Kaster A.-K."/>
            <person name="Vollmers J."/>
            <person name="Poulsen M."/>
            <person name="Beemelmanns C."/>
        </authorList>
    </citation>
    <scope>NUCLEOTIDE SEQUENCE [LARGE SCALE GENOMIC DNA]</scope>
    <source>
        <strain evidence="6 7">RB20</strain>
    </source>
</reference>
<feature type="domain" description="HTH tetR-type" evidence="5">
    <location>
        <begin position="9"/>
        <end position="69"/>
    </location>
</feature>
<dbReference type="Pfam" id="PF13305">
    <property type="entry name" value="TetR_C_33"/>
    <property type="match status" value="1"/>
</dbReference>
<dbReference type="OrthoDB" id="3210322at2"/>
<sequence length="236" mass="25489">MQRRDRVRVQTVREIEMIALRLLVEGGPAAITLHAIARELGMTPSALYGYYDSRDELVASLIATVYQSLLQELEAACDAMPATDAAGQILAWASTFRHWAVANPHQFRLLYGDAIPGYTPPAGHSPAEEAACRVGAGFAGLAAAAWPHAAPLQATGTARWADFDDILVDRTRAAFPDLPPEGLALALRLWGRMHGLVALEIWGHLTPLTRDPAALYLAEIHDLIRSLGLTTAPKGN</sequence>
<keyword evidence="7" id="KW-1185">Reference proteome</keyword>
<keyword evidence="1" id="KW-0805">Transcription regulation</keyword>
<dbReference type="AlphaFoldDB" id="A0A7K0D8J8"/>
<dbReference type="InterPro" id="IPR050109">
    <property type="entry name" value="HTH-type_TetR-like_transc_reg"/>
</dbReference>
<dbReference type="InterPro" id="IPR036271">
    <property type="entry name" value="Tet_transcr_reg_TetR-rel_C_sf"/>
</dbReference>
<dbReference type="PANTHER" id="PTHR30055:SF243">
    <property type="entry name" value="HTH-TYPE TRANSCRIPTIONAL REGULATOR RV1816"/>
    <property type="match status" value="1"/>
</dbReference>
<evidence type="ECO:0000259" key="5">
    <source>
        <dbReference type="PROSITE" id="PS50977"/>
    </source>
</evidence>
<evidence type="ECO:0000256" key="1">
    <source>
        <dbReference type="ARBA" id="ARBA00023015"/>
    </source>
</evidence>
<feature type="DNA-binding region" description="H-T-H motif" evidence="4">
    <location>
        <begin position="32"/>
        <end position="51"/>
    </location>
</feature>
<dbReference type="InterPro" id="IPR009057">
    <property type="entry name" value="Homeodomain-like_sf"/>
</dbReference>
<comment type="caution">
    <text evidence="6">The sequence shown here is derived from an EMBL/GenBank/DDBJ whole genome shotgun (WGS) entry which is preliminary data.</text>
</comment>
<evidence type="ECO:0000256" key="3">
    <source>
        <dbReference type="ARBA" id="ARBA00023163"/>
    </source>
</evidence>
<dbReference type="InterPro" id="IPR025996">
    <property type="entry name" value="MT1864/Rv1816-like_C"/>
</dbReference>
<dbReference type="EMBL" id="WEGK01000012">
    <property type="protein sequence ID" value="MQY22038.1"/>
    <property type="molecule type" value="Genomic_DNA"/>
</dbReference>
<dbReference type="RefSeq" id="WP_153413319.1">
    <property type="nucleotide sequence ID" value="NZ_WEGK01000012.1"/>
</dbReference>
<dbReference type="Gene3D" id="1.10.357.10">
    <property type="entry name" value="Tetracycline Repressor, domain 2"/>
    <property type="match status" value="1"/>
</dbReference>
<protein>
    <submittedName>
        <fullName evidence="6">Putative HTH-type transcriptional regulator</fullName>
    </submittedName>
</protein>
<name>A0A7K0D8J8_9NOCA</name>
<evidence type="ECO:0000256" key="2">
    <source>
        <dbReference type="ARBA" id="ARBA00023125"/>
    </source>
</evidence>
<proteinExistence type="predicted"/>
<dbReference type="SUPFAM" id="SSF48498">
    <property type="entry name" value="Tetracyclin repressor-like, C-terminal domain"/>
    <property type="match status" value="1"/>
</dbReference>
<keyword evidence="2 4" id="KW-0238">DNA-binding</keyword>
<dbReference type="SUPFAM" id="SSF46689">
    <property type="entry name" value="Homeodomain-like"/>
    <property type="match status" value="1"/>
</dbReference>
<accession>A0A7K0D8J8</accession>